<sequence length="267" mass="28634">MYRQTQRITLTAALVLAPLAAACGTEQAGSTSADAQKPLTGVHWTVDSVTVDGKKHDAPTDAHVTIDDSGRAQGNYGCNHFSAKAAFDGDRVRIGDATVTEMACEDAPMTFEETLARTLADGSLRTQVTDGRLTLTTDTGDTVRLSEEKAAPLKGTKWTVTSLGQGEVAQSLPKEAEGRAYLTFDEKAGRVDGRLACNKFNADATVRDGRITLGTAATTRMMCDASLMDTEMRMLRLFDSTVSYRLDHRTLTLTSENGESVTATAEQ</sequence>
<dbReference type="PROSITE" id="PS00430">
    <property type="entry name" value="TONB_DEPENDENT_REC_1"/>
    <property type="match status" value="1"/>
</dbReference>
<evidence type="ECO:0000313" key="3">
    <source>
        <dbReference type="EMBL" id="AWW38799.1"/>
    </source>
</evidence>
<dbReference type="PROSITE" id="PS51257">
    <property type="entry name" value="PROKAR_LIPOPROTEIN"/>
    <property type="match status" value="1"/>
</dbReference>
<dbReference type="PANTHER" id="PTHR35535:SF2">
    <property type="entry name" value="DUF306 DOMAIN-CONTAINING PROTEIN"/>
    <property type="match status" value="1"/>
</dbReference>
<evidence type="ECO:0000313" key="4">
    <source>
        <dbReference type="Proteomes" id="UP000249616"/>
    </source>
</evidence>
<organism evidence="3 4">
    <name type="scientific">Streptomyces cadmiisoli</name>
    <dbReference type="NCBI Taxonomy" id="2184053"/>
    <lineage>
        <taxon>Bacteria</taxon>
        <taxon>Bacillati</taxon>
        <taxon>Actinomycetota</taxon>
        <taxon>Actinomycetes</taxon>
        <taxon>Kitasatosporales</taxon>
        <taxon>Streptomycetaceae</taxon>
        <taxon>Streptomyces</taxon>
        <taxon>Streptomyces aurantiacus group</taxon>
    </lineage>
</organism>
<dbReference type="Pfam" id="PF03724">
    <property type="entry name" value="META"/>
    <property type="match status" value="2"/>
</dbReference>
<dbReference type="EMBL" id="CP030073">
    <property type="protein sequence ID" value="AWW38799.1"/>
    <property type="molecule type" value="Genomic_DNA"/>
</dbReference>
<gene>
    <name evidence="3" type="ORF">DN051_20810</name>
</gene>
<dbReference type="Gene3D" id="2.40.128.270">
    <property type="match status" value="2"/>
</dbReference>
<dbReference type="PANTHER" id="PTHR35535">
    <property type="entry name" value="HEAT SHOCK PROTEIN HSLJ"/>
    <property type="match status" value="1"/>
</dbReference>
<evidence type="ECO:0000259" key="2">
    <source>
        <dbReference type="Pfam" id="PF03724"/>
    </source>
</evidence>
<dbReference type="RefSeq" id="WP_112439279.1">
    <property type="nucleotide sequence ID" value="NZ_CBDRHE010000026.1"/>
</dbReference>
<dbReference type="InterPro" id="IPR053147">
    <property type="entry name" value="Hsp_HslJ-like"/>
</dbReference>
<feature type="signal peptide" evidence="1">
    <location>
        <begin position="1"/>
        <end position="28"/>
    </location>
</feature>
<dbReference type="Proteomes" id="UP000249616">
    <property type="component" value="Chromosome"/>
</dbReference>
<dbReference type="InterPro" id="IPR010916">
    <property type="entry name" value="TonB_box_CS"/>
</dbReference>
<accession>A0A2Z4J119</accession>
<dbReference type="AlphaFoldDB" id="A0A2Z4J119"/>
<dbReference type="KEGG" id="scad:DN051_20810"/>
<evidence type="ECO:0000256" key="1">
    <source>
        <dbReference type="SAM" id="SignalP"/>
    </source>
</evidence>
<feature type="domain" description="DUF306" evidence="2">
    <location>
        <begin position="37"/>
        <end position="143"/>
    </location>
</feature>
<keyword evidence="4" id="KW-1185">Reference proteome</keyword>
<reference evidence="3 4" key="1">
    <citation type="journal article" date="2019" name="Int. J. Syst. Evol. Microbiol.">
        <title>Streptomyces cadmiisoli sp. nov., a novel actinomycete isolated from cadmium-contaminated soil.</title>
        <authorList>
            <person name="Li K."/>
            <person name="Tang X."/>
            <person name="Zhao J."/>
            <person name="Guo Y."/>
            <person name="Tang Y."/>
            <person name="Gao J."/>
        </authorList>
    </citation>
    <scope>NUCLEOTIDE SEQUENCE [LARGE SCALE GENOMIC DNA]</scope>
    <source>
        <strain evidence="3 4">ZFG47</strain>
    </source>
</reference>
<dbReference type="InterPro" id="IPR038670">
    <property type="entry name" value="HslJ-like_sf"/>
</dbReference>
<keyword evidence="1" id="KW-0732">Signal</keyword>
<protein>
    <submittedName>
        <fullName evidence="3">META domain-containing protein</fullName>
    </submittedName>
</protein>
<dbReference type="InterPro" id="IPR005184">
    <property type="entry name" value="DUF306_Meta_HslJ"/>
</dbReference>
<name>A0A2Z4J119_9ACTN</name>
<feature type="chain" id="PRO_5016365913" evidence="1">
    <location>
        <begin position="29"/>
        <end position="267"/>
    </location>
</feature>
<proteinExistence type="predicted"/>
<feature type="domain" description="DUF306" evidence="2">
    <location>
        <begin position="151"/>
        <end position="262"/>
    </location>
</feature>